<keyword evidence="2" id="KW-1188">Viral release from host cell</keyword>
<organism evidence="20">
    <name type="scientific">Tanacetum cinerariifolium</name>
    <name type="common">Dalmatian daisy</name>
    <name type="synonym">Chrysanthemum cinerariifolium</name>
    <dbReference type="NCBI Taxonomy" id="118510"/>
    <lineage>
        <taxon>Eukaryota</taxon>
        <taxon>Viridiplantae</taxon>
        <taxon>Streptophyta</taxon>
        <taxon>Embryophyta</taxon>
        <taxon>Tracheophyta</taxon>
        <taxon>Spermatophyta</taxon>
        <taxon>Magnoliopsida</taxon>
        <taxon>eudicotyledons</taxon>
        <taxon>Gunneridae</taxon>
        <taxon>Pentapetalae</taxon>
        <taxon>asterids</taxon>
        <taxon>campanulids</taxon>
        <taxon>Asterales</taxon>
        <taxon>Asteraceae</taxon>
        <taxon>Asteroideae</taxon>
        <taxon>Anthemideae</taxon>
        <taxon>Anthemidinae</taxon>
        <taxon>Tanacetum</taxon>
    </lineage>
</organism>
<keyword evidence="15" id="KW-0233">DNA recombination</keyword>
<dbReference type="PANTHER" id="PTHR42648">
    <property type="entry name" value="TRANSPOSASE, PUTATIVE-RELATED"/>
    <property type="match status" value="1"/>
</dbReference>
<dbReference type="GO" id="GO:0006508">
    <property type="term" value="P:proteolysis"/>
    <property type="evidence" value="ECO:0007669"/>
    <property type="project" value="UniProtKB-KW"/>
</dbReference>
<keyword evidence="8" id="KW-0378">Hydrolase</keyword>
<gene>
    <name evidence="20" type="ORF">Tci_001891</name>
</gene>
<dbReference type="PANTHER" id="PTHR42648:SF11">
    <property type="entry name" value="TRANSPOSON TY4-P GAG-POL POLYPROTEIN"/>
    <property type="match status" value="1"/>
</dbReference>
<dbReference type="AlphaFoldDB" id="A0A699GJQ5"/>
<evidence type="ECO:0000256" key="9">
    <source>
        <dbReference type="ARBA" id="ARBA00022840"/>
    </source>
</evidence>
<dbReference type="GO" id="GO:0008233">
    <property type="term" value="F:peptidase activity"/>
    <property type="evidence" value="ECO:0007669"/>
    <property type="project" value="UniProtKB-KW"/>
</dbReference>
<evidence type="ECO:0000259" key="19">
    <source>
        <dbReference type="Pfam" id="PF25597"/>
    </source>
</evidence>
<dbReference type="Pfam" id="PF13976">
    <property type="entry name" value="gag_pre-integrs"/>
    <property type="match status" value="1"/>
</dbReference>
<evidence type="ECO:0000256" key="15">
    <source>
        <dbReference type="ARBA" id="ARBA00023172"/>
    </source>
</evidence>
<dbReference type="InterPro" id="IPR057670">
    <property type="entry name" value="SH3_retrovirus"/>
</dbReference>
<dbReference type="InterPro" id="IPR054722">
    <property type="entry name" value="PolX-like_BBD"/>
</dbReference>
<keyword evidence="10" id="KW-0460">Magnesium</keyword>
<dbReference type="Pfam" id="PF25597">
    <property type="entry name" value="SH3_retrovirus"/>
    <property type="match status" value="1"/>
</dbReference>
<evidence type="ECO:0000256" key="6">
    <source>
        <dbReference type="ARBA" id="ARBA00022741"/>
    </source>
</evidence>
<keyword evidence="7" id="KW-0255">Endonuclease</keyword>
<accession>A0A699GJQ5</accession>
<evidence type="ECO:0000259" key="17">
    <source>
        <dbReference type="Pfam" id="PF13976"/>
    </source>
</evidence>
<dbReference type="GO" id="GO:0015074">
    <property type="term" value="P:DNA integration"/>
    <property type="evidence" value="ECO:0007669"/>
    <property type="project" value="UniProtKB-KW"/>
</dbReference>
<dbReference type="SUPFAM" id="SSF53098">
    <property type="entry name" value="Ribonuclease H-like"/>
    <property type="match status" value="1"/>
</dbReference>
<dbReference type="Gene3D" id="3.30.420.10">
    <property type="entry name" value="Ribonuclease H-like superfamily/Ribonuclease H"/>
    <property type="match status" value="2"/>
</dbReference>
<keyword evidence="4" id="KW-0540">Nuclease</keyword>
<evidence type="ECO:0000256" key="2">
    <source>
        <dbReference type="ARBA" id="ARBA00022612"/>
    </source>
</evidence>
<dbReference type="InterPro" id="IPR012337">
    <property type="entry name" value="RNaseH-like_sf"/>
</dbReference>
<evidence type="ECO:0000256" key="13">
    <source>
        <dbReference type="ARBA" id="ARBA00022932"/>
    </source>
</evidence>
<keyword evidence="12" id="KW-0695">RNA-directed DNA polymerase</keyword>
<evidence type="ECO:0000256" key="4">
    <source>
        <dbReference type="ARBA" id="ARBA00022722"/>
    </source>
</evidence>
<evidence type="ECO:0000256" key="5">
    <source>
        <dbReference type="ARBA" id="ARBA00022723"/>
    </source>
</evidence>
<feature type="compositionally biased region" description="Low complexity" evidence="16">
    <location>
        <begin position="892"/>
        <end position="910"/>
    </location>
</feature>
<keyword evidence="11" id="KW-0229">DNA integration</keyword>
<keyword evidence="3" id="KW-0645">Protease</keyword>
<comment type="caution">
    <text evidence="20">The sequence shown here is derived from an EMBL/GenBank/DDBJ whole genome shotgun (WGS) entry which is preliminary data.</text>
</comment>
<evidence type="ECO:0000256" key="7">
    <source>
        <dbReference type="ARBA" id="ARBA00022759"/>
    </source>
</evidence>
<evidence type="ECO:0000256" key="16">
    <source>
        <dbReference type="SAM" id="MobiDB-lite"/>
    </source>
</evidence>
<feature type="domain" description="GAG-pre-integrase" evidence="17">
    <location>
        <begin position="625"/>
        <end position="697"/>
    </location>
</feature>
<dbReference type="InterPro" id="IPR036397">
    <property type="entry name" value="RNaseH_sf"/>
</dbReference>
<keyword evidence="5" id="KW-0479">Metal-binding</keyword>
<feature type="region of interest" description="Disordered" evidence="16">
    <location>
        <begin position="882"/>
        <end position="927"/>
    </location>
</feature>
<evidence type="ECO:0000259" key="18">
    <source>
        <dbReference type="Pfam" id="PF22936"/>
    </source>
</evidence>
<proteinExistence type="predicted"/>
<evidence type="ECO:0000256" key="10">
    <source>
        <dbReference type="ARBA" id="ARBA00022842"/>
    </source>
</evidence>
<keyword evidence="13" id="KW-0808">Transferase</keyword>
<evidence type="ECO:0000256" key="12">
    <source>
        <dbReference type="ARBA" id="ARBA00022918"/>
    </source>
</evidence>
<protein>
    <submittedName>
        <fullName evidence="20">Uncharacterized protein</fullName>
    </submittedName>
</protein>
<dbReference type="GO" id="GO:0005524">
    <property type="term" value="F:ATP binding"/>
    <property type="evidence" value="ECO:0007669"/>
    <property type="project" value="UniProtKB-KW"/>
</dbReference>
<dbReference type="GO" id="GO:0003887">
    <property type="term" value="F:DNA-directed DNA polymerase activity"/>
    <property type="evidence" value="ECO:0007669"/>
    <property type="project" value="UniProtKB-KW"/>
</dbReference>
<keyword evidence="6" id="KW-0547">Nucleotide-binding</keyword>
<dbReference type="EMBL" id="BKCJ010000111">
    <property type="protein sequence ID" value="GEU29913.1"/>
    <property type="molecule type" value="Genomic_DNA"/>
</dbReference>
<dbReference type="GO" id="GO:0003676">
    <property type="term" value="F:nucleic acid binding"/>
    <property type="evidence" value="ECO:0007669"/>
    <property type="project" value="InterPro"/>
</dbReference>
<dbReference type="InterPro" id="IPR025724">
    <property type="entry name" value="GAG-pre-integrase_dom"/>
</dbReference>
<dbReference type="GO" id="GO:0003964">
    <property type="term" value="F:RNA-directed DNA polymerase activity"/>
    <property type="evidence" value="ECO:0007669"/>
    <property type="project" value="UniProtKB-KW"/>
</dbReference>
<dbReference type="Pfam" id="PF22936">
    <property type="entry name" value="Pol_BBD"/>
    <property type="match status" value="1"/>
</dbReference>
<dbReference type="InterPro" id="IPR039537">
    <property type="entry name" value="Retrotran_Ty1/copia-like"/>
</dbReference>
<evidence type="ECO:0000256" key="11">
    <source>
        <dbReference type="ARBA" id="ARBA00022908"/>
    </source>
</evidence>
<name>A0A699GJQ5_TANCI</name>
<evidence type="ECO:0000256" key="8">
    <source>
        <dbReference type="ARBA" id="ARBA00022801"/>
    </source>
</evidence>
<evidence type="ECO:0000313" key="20">
    <source>
        <dbReference type="EMBL" id="GEU29913.1"/>
    </source>
</evidence>
<keyword evidence="13" id="KW-0548">Nucleotidyltransferase</keyword>
<keyword evidence="14" id="KW-0917">Virion maturation</keyword>
<sequence length="927" mass="105213">MRTVRETLAESTEGAPQFGPERLREYSDLTPEEKDRYNANIRATNILLQGLPKDIYTLINHYTDAKDIWDNHKGEFIHSYYVQFAKLINDMRNIKMTMSRLQLNSKFVNNMLPEWGRQNRGQEMNLQGRNVAGYGRAQTRVRNVNPSLARPSQARPVKCYNCKEQLLFLAGGQDNAFDDDVDEQPVQDLALNVDNVFQANECDAFDSDVHDHDHYQDAACAHHEEHVMHDSVQPDHVVDSHADYTSDSNMIPYDQYVKDNEVPVVHSDVSYVPNDAFMMIYNDMCEPHPQSVSNPSRNTVVKNSLTTKLAIYKEQVDLNNKDAHLDYLQHLKESVETIRDIVEEAKVVWPLDRSIVYACRVNSFPNTSGSQPKSHVKPNRISLANGVNKLPVEDQPRTNKSHLRTSNHVDSSSCLKRTVINSHSDSICPTCNKCLTFSNHDMCVATCLQSVVATSSIRHNCNTRRKVKQVWKPKQVRQVWKPIGKVLTTIGHQWRPIGQIFNLGNQCPLIRFTPPKVVFAKQNQQRASYSKHMTGDRSRLMNFVKKFIGTVRFGNDHFGAIMGYGDYVIGDSVISRVDYVEGLGHNLFFVRQFCDSGLEVAFRKHSCYVRDTDGVELIKGSRGSNLYTISVEDMRKSSPICLLSKDSKNKSLLWHRCLNHLNFSTINDLARKDLVQGFPRLKFEKDHLCLACQLGKSKKHTHKPKTKNTNLEVLNTLHMDLCGPMRMQTTNGKKYILVIVDDYSRFTWVKFLRSKDENPETVPGTPQQNGVVERWNRTLIEAARTTLIFSKALMFLWAEAVATAVFGAHCYPTNDNEDLRKLQPTADTGIFVGYAPSRKGYQIYNKRTRRIMETIHVQFDELTEPMAHVHLVQAPVNSAGIPSSTTIDKDAPSLSISPSSSASQSHSLDQGVTAEPNSMEDHTIASV</sequence>
<keyword evidence="13" id="KW-0239">DNA-directed DNA polymerase</keyword>
<dbReference type="GO" id="GO:0006310">
    <property type="term" value="P:DNA recombination"/>
    <property type="evidence" value="ECO:0007669"/>
    <property type="project" value="UniProtKB-KW"/>
</dbReference>
<feature type="domain" description="Retrovirus-related Pol polyprotein from transposon TNT 1-94-like beta-barrel" evidence="18">
    <location>
        <begin position="530"/>
        <end position="597"/>
    </location>
</feature>
<reference evidence="20" key="1">
    <citation type="journal article" date="2019" name="Sci. Rep.">
        <title>Draft genome of Tanacetum cinerariifolium, the natural source of mosquito coil.</title>
        <authorList>
            <person name="Yamashiro T."/>
            <person name="Shiraishi A."/>
            <person name="Satake H."/>
            <person name="Nakayama K."/>
        </authorList>
    </citation>
    <scope>NUCLEOTIDE SEQUENCE</scope>
</reference>
<evidence type="ECO:0000256" key="14">
    <source>
        <dbReference type="ARBA" id="ARBA00023113"/>
    </source>
</evidence>
<dbReference type="GO" id="GO:0004519">
    <property type="term" value="F:endonuclease activity"/>
    <property type="evidence" value="ECO:0007669"/>
    <property type="project" value="UniProtKB-KW"/>
</dbReference>
<feature type="domain" description="Retroviral polymerase SH3-like" evidence="19">
    <location>
        <begin position="809"/>
        <end position="862"/>
    </location>
</feature>
<evidence type="ECO:0000256" key="1">
    <source>
        <dbReference type="ARBA" id="ARBA00002180"/>
    </source>
</evidence>
<dbReference type="GO" id="GO:0046872">
    <property type="term" value="F:metal ion binding"/>
    <property type="evidence" value="ECO:0007669"/>
    <property type="project" value="UniProtKB-KW"/>
</dbReference>
<evidence type="ECO:0000256" key="3">
    <source>
        <dbReference type="ARBA" id="ARBA00022670"/>
    </source>
</evidence>
<comment type="function">
    <text evidence="1">The aspartyl protease (PR) mediates the proteolytic cleavages of the Gag and Gag-Pol polyproteins after assembly of the VLP.</text>
</comment>
<keyword evidence="9" id="KW-0067">ATP-binding</keyword>